<keyword evidence="2" id="KW-1185">Reference proteome</keyword>
<dbReference type="PANTHER" id="PTHR43649:SF14">
    <property type="entry name" value="BLR3389 PROTEIN"/>
    <property type="match status" value="1"/>
</dbReference>
<dbReference type="InterPro" id="IPR006059">
    <property type="entry name" value="SBP"/>
</dbReference>
<protein>
    <submittedName>
        <fullName evidence="1">Extracellular solute-binding protein</fullName>
    </submittedName>
</protein>
<dbReference type="Proteomes" id="UP000479756">
    <property type="component" value="Unassembled WGS sequence"/>
</dbReference>
<evidence type="ECO:0000313" key="1">
    <source>
        <dbReference type="EMBL" id="NEM92486.1"/>
    </source>
</evidence>
<dbReference type="PANTHER" id="PTHR43649">
    <property type="entry name" value="ARABINOSE-BINDING PROTEIN-RELATED"/>
    <property type="match status" value="1"/>
</dbReference>
<comment type="caution">
    <text evidence="1">The sequence shown here is derived from an EMBL/GenBank/DDBJ whole genome shotgun (WGS) entry which is preliminary data.</text>
</comment>
<dbReference type="Gene3D" id="3.40.190.10">
    <property type="entry name" value="Periplasmic binding protein-like II"/>
    <property type="match status" value="3"/>
</dbReference>
<dbReference type="InterPro" id="IPR050490">
    <property type="entry name" value="Bact_solute-bd_prot1"/>
</dbReference>
<dbReference type="AlphaFoldDB" id="A0A7C9PPX8"/>
<accession>A0A7C9PPX8</accession>
<dbReference type="EMBL" id="JAAGWZ010000005">
    <property type="protein sequence ID" value="NEM92486.1"/>
    <property type="molecule type" value="Genomic_DNA"/>
</dbReference>
<proteinExistence type="predicted"/>
<name>A0A7C9PPX8_9MICO</name>
<dbReference type="Pfam" id="PF01547">
    <property type="entry name" value="SBP_bac_1"/>
    <property type="match status" value="1"/>
</dbReference>
<dbReference type="SUPFAM" id="SSF53850">
    <property type="entry name" value="Periplasmic binding protein-like II"/>
    <property type="match status" value="1"/>
</dbReference>
<evidence type="ECO:0000313" key="2">
    <source>
        <dbReference type="Proteomes" id="UP000479756"/>
    </source>
</evidence>
<gene>
    <name evidence="1" type="ORF">G3T37_14120</name>
</gene>
<sequence>MALGVGLLTTALLLTGCTPGTSTGGTTTTGTVSQADIDKAMKTPTTLTFWTWVPDIQNEVDLFEKAYPAIKVKVENVGQGAPHYTKIRTALKAGTGAPDVAQIEYQYISSFNVTKSLADLTPYGGAKLKSDYVPWVWNQVVQNGQVLAIPQDSGPMGNLYRTDILKKAGITTPPATWDEYATDAALVKQKTGSYISDVASSQAGQWLGLLWQAGAKPFGYDGKKGVTVDVNSAKAKQVVSYWEKLIKADLVSTDPDFTDAWYQGLAKGKYAGWLTAAWGPIFLQGTAKNTSGLWAAAPLPQWDASAPASGNWGGSSDAVLATSKNKIAAYEFAKWINNDKSSTSLFASKQFLWPTANNVLTDSAFTDTKSAFYGGQQVNKTFSDISNTVDTKFEWLPYMDFAYSSFTDTIGKQIASKGDLSAGLDAWQKALVDYGTQQGFTVNK</sequence>
<reference evidence="1 2" key="1">
    <citation type="journal article" date="2014" name="Int. J. Syst. Evol. Microbiol.">
        <title>Description of Galbitalea soli gen. nov., sp. nov., and Frondihabitans sucicola sp. nov.</title>
        <authorList>
            <person name="Kim S.J."/>
            <person name="Lim J.M."/>
            <person name="Ahn J.H."/>
            <person name="Weon H.Y."/>
            <person name="Hamada M."/>
            <person name="Suzuki K."/>
            <person name="Ahn T.Y."/>
            <person name="Kwon S.W."/>
        </authorList>
    </citation>
    <scope>NUCLEOTIDE SEQUENCE [LARGE SCALE GENOMIC DNA]</scope>
    <source>
        <strain evidence="1 2">NBRC 108727</strain>
    </source>
</reference>
<organism evidence="1 2">
    <name type="scientific">Galbitalea soli</name>
    <dbReference type="NCBI Taxonomy" id="1268042"/>
    <lineage>
        <taxon>Bacteria</taxon>
        <taxon>Bacillati</taxon>
        <taxon>Actinomycetota</taxon>
        <taxon>Actinomycetes</taxon>
        <taxon>Micrococcales</taxon>
        <taxon>Microbacteriaceae</taxon>
        <taxon>Galbitalea</taxon>
    </lineage>
</organism>